<dbReference type="RefSeq" id="WP_138086704.1">
    <property type="nucleotide sequence ID" value="NZ_VAUV01000009.1"/>
</dbReference>
<dbReference type="EMBL" id="VAUV01000009">
    <property type="protein sequence ID" value="TLD70109.1"/>
    <property type="molecule type" value="Genomic_DNA"/>
</dbReference>
<dbReference type="PANTHER" id="PTHR35889">
    <property type="entry name" value="CYCLOINULO-OLIGOSACCHARIDE FRUCTANOTRANSFERASE-RELATED"/>
    <property type="match status" value="1"/>
</dbReference>
<name>A0A5R8KET3_9BACT</name>
<organism evidence="4 5">
    <name type="scientific">Phragmitibacter flavus</name>
    <dbReference type="NCBI Taxonomy" id="2576071"/>
    <lineage>
        <taxon>Bacteria</taxon>
        <taxon>Pseudomonadati</taxon>
        <taxon>Verrucomicrobiota</taxon>
        <taxon>Verrucomicrobiia</taxon>
        <taxon>Verrucomicrobiales</taxon>
        <taxon>Verrucomicrobiaceae</taxon>
        <taxon>Phragmitibacter</taxon>
    </lineage>
</organism>
<evidence type="ECO:0000259" key="3">
    <source>
        <dbReference type="Pfam" id="PF07587"/>
    </source>
</evidence>
<evidence type="ECO:0000313" key="4">
    <source>
        <dbReference type="EMBL" id="TLD70109.1"/>
    </source>
</evidence>
<dbReference type="Gene3D" id="2.60.40.1080">
    <property type="match status" value="1"/>
</dbReference>
<protein>
    <submittedName>
        <fullName evidence="4">DUF1553 domain-containing protein</fullName>
    </submittedName>
</protein>
<comment type="caution">
    <text evidence="4">The sequence shown here is derived from an EMBL/GenBank/DDBJ whole genome shotgun (WGS) entry which is preliminary data.</text>
</comment>
<dbReference type="InterPro" id="IPR022655">
    <property type="entry name" value="DUF1553"/>
</dbReference>
<dbReference type="Proteomes" id="UP000306196">
    <property type="component" value="Unassembled WGS sequence"/>
</dbReference>
<feature type="chain" id="PRO_5024319619" evidence="1">
    <location>
        <begin position="28"/>
        <end position="746"/>
    </location>
</feature>
<evidence type="ECO:0000259" key="2">
    <source>
        <dbReference type="Pfam" id="PF07583"/>
    </source>
</evidence>
<dbReference type="InterPro" id="IPR011444">
    <property type="entry name" value="DUF1549"/>
</dbReference>
<reference evidence="4 5" key="1">
    <citation type="submission" date="2019-05" db="EMBL/GenBank/DDBJ databases">
        <title>Verrucobacter flavum gen. nov., sp. nov. a new member of the family Verrucomicrobiaceae.</title>
        <authorList>
            <person name="Szuroczki S."/>
            <person name="Abbaszade G."/>
            <person name="Szabo A."/>
            <person name="Felfoldi T."/>
            <person name="Schumann P."/>
            <person name="Boka K."/>
            <person name="Keki Z."/>
            <person name="Toumi M."/>
            <person name="Toth E."/>
        </authorList>
    </citation>
    <scope>NUCLEOTIDE SEQUENCE [LARGE SCALE GENOMIC DNA]</scope>
    <source>
        <strain evidence="4 5">MG-N-17</strain>
    </source>
</reference>
<keyword evidence="5" id="KW-1185">Reference proteome</keyword>
<evidence type="ECO:0000256" key="1">
    <source>
        <dbReference type="SAM" id="SignalP"/>
    </source>
</evidence>
<sequence length="746" mass="83687">MPIRPAPICQPLIALSTLLGTMMAALSAPVVSFDNQVQAVIAKAGCNLGTCHGNATGKGGFKMSLRGDDLDYDFAALVQDASGRRVNLMQPENSLLLLKATQGIAHEGGKRFDTNSWEYRTLHDWIAQGATRHQKDTPTLTSLDVSPIQQILIASAKSVQLSVIAKFSDGTQQDVASQAVYEPAQIGLVKISPSGHVTSLQPGEATIIVRFLKQQQAVTLTFVPENPTFAWQPTQQKNFIDRHIFAKLKSLRMNPSPLADDQTYQRRAHLDLLGIPPTAAEARSFASDKSPDKRERLIEKLLARSEFTDFWTLKWADALRVESRTMDKTGMTKFHAWIRDAIATNRPVNQFARDILAAQGSTYNVPQANFYRAMRDPNARAEGIARIFLGTRLQCAQCHNHPFDRWTQDDYFNWSAVFSRIDYQLLDQKSVDKNDKHFFNGDQIVQINLKAKLENPRTGNPAQAKLLGAALLDPKSLEEKRDLQTAADWVTSPANPLFAQAQVNRIWFHLMGRGLVDPVDDFRATNPASHPALLRELADTFVKSGYDMRHMIRLIMTSRSYQLSSEPNDSNVTDQVNYSHAIIRRLSAEQLLDTLNQFAGVPAKFDDFPQYTRASQLPGPIHNRRRGSRNDSMSFLQQFGQPPRMLACECERTDDTTMGQAFSLIGSPQITTLISRKDNTLRHLLNQKLPSAQIIDTLFWSALTRPPSKTEKDKLSQYLDTAPDQRIALEDIAWSLINAKEFVLRH</sequence>
<evidence type="ECO:0000313" key="5">
    <source>
        <dbReference type="Proteomes" id="UP000306196"/>
    </source>
</evidence>
<keyword evidence="1" id="KW-0732">Signal</keyword>
<feature type="domain" description="DUF1553" evidence="3">
    <location>
        <begin position="487"/>
        <end position="719"/>
    </location>
</feature>
<feature type="signal peptide" evidence="1">
    <location>
        <begin position="1"/>
        <end position="27"/>
    </location>
</feature>
<dbReference type="Pfam" id="PF07583">
    <property type="entry name" value="PSCyt2"/>
    <property type="match status" value="1"/>
</dbReference>
<proteinExistence type="predicted"/>
<accession>A0A5R8KET3</accession>
<gene>
    <name evidence="4" type="ORF">FEM03_12990</name>
</gene>
<feature type="domain" description="DUF1549" evidence="2">
    <location>
        <begin position="240"/>
        <end position="422"/>
    </location>
</feature>
<dbReference type="PANTHER" id="PTHR35889:SF3">
    <property type="entry name" value="F-BOX DOMAIN-CONTAINING PROTEIN"/>
    <property type="match status" value="1"/>
</dbReference>
<dbReference type="AlphaFoldDB" id="A0A5R8KET3"/>
<dbReference type="Pfam" id="PF07587">
    <property type="entry name" value="PSD1"/>
    <property type="match status" value="1"/>
</dbReference>
<dbReference type="OrthoDB" id="9764302at2"/>